<keyword evidence="1" id="KW-0472">Membrane</keyword>
<evidence type="ECO:0000313" key="3">
    <source>
        <dbReference type="Proteomes" id="UP000297649"/>
    </source>
</evidence>
<sequence length="212" mass="23865">MLAENKSLKTFLWKQTIVGFLFLIFPIFLFFFSGTGARLDCDPKECILNRKQFTQSSEDRFNPREIERIGYNYQGAARQKTGVSSSGFSGSDLEIHLRNGKNILIFGTPVGYQFGNLDFRSLDSLREIGIVSSLTLTSYSFGGKLLFIGPTLAAIGYILILVSFVWPVGPDLDPKVLAKNRIYNLILFVGTLSIVTFLYLSLWNWAKSYLIS</sequence>
<gene>
    <name evidence="2" type="ORF">EHR08_09325</name>
</gene>
<proteinExistence type="predicted"/>
<dbReference type="OrthoDB" id="344739at2"/>
<keyword evidence="3" id="KW-1185">Reference proteome</keyword>
<comment type="caution">
    <text evidence="2">The sequence shown here is derived from an EMBL/GenBank/DDBJ whole genome shotgun (WGS) entry which is preliminary data.</text>
</comment>
<dbReference type="EMBL" id="RQHU01000005">
    <property type="protein sequence ID" value="TGN16437.1"/>
    <property type="molecule type" value="Genomic_DNA"/>
</dbReference>
<reference evidence="2" key="1">
    <citation type="journal article" date="2019" name="PLoS Negl. Trop. Dis.">
        <title>Revisiting the worldwide diversity of Leptospira species in the environment.</title>
        <authorList>
            <person name="Vincent A.T."/>
            <person name="Schiettekatte O."/>
            <person name="Bourhy P."/>
            <person name="Veyrier F.J."/>
            <person name="Picardeau M."/>
        </authorList>
    </citation>
    <scope>NUCLEOTIDE SEQUENCE [LARGE SCALE GENOMIC DNA]</scope>
    <source>
        <strain evidence="2">201601109</strain>
    </source>
</reference>
<accession>A0A6H3NUD6</accession>
<keyword evidence="1" id="KW-0812">Transmembrane</keyword>
<feature type="transmembrane region" description="Helical" evidence="1">
    <location>
        <begin position="12"/>
        <end position="32"/>
    </location>
</feature>
<organism evidence="2 3">
    <name type="scientific">Leptospira bandrabouensis</name>
    <dbReference type="NCBI Taxonomy" id="2484903"/>
    <lineage>
        <taxon>Bacteria</taxon>
        <taxon>Pseudomonadati</taxon>
        <taxon>Spirochaetota</taxon>
        <taxon>Spirochaetia</taxon>
        <taxon>Leptospirales</taxon>
        <taxon>Leptospiraceae</taxon>
        <taxon>Leptospira</taxon>
    </lineage>
</organism>
<feature type="transmembrane region" description="Helical" evidence="1">
    <location>
        <begin position="186"/>
        <end position="206"/>
    </location>
</feature>
<keyword evidence="1" id="KW-1133">Transmembrane helix</keyword>
<dbReference type="RefSeq" id="WP_135746048.1">
    <property type="nucleotide sequence ID" value="NZ_JAIZBL010000003.1"/>
</dbReference>
<evidence type="ECO:0000313" key="2">
    <source>
        <dbReference type="EMBL" id="TGN16437.1"/>
    </source>
</evidence>
<protein>
    <submittedName>
        <fullName evidence="2">Uncharacterized protein</fullName>
    </submittedName>
</protein>
<feature type="transmembrane region" description="Helical" evidence="1">
    <location>
        <begin position="145"/>
        <end position="166"/>
    </location>
</feature>
<dbReference type="AlphaFoldDB" id="A0A6H3NUD6"/>
<dbReference type="Proteomes" id="UP000297649">
    <property type="component" value="Unassembled WGS sequence"/>
</dbReference>
<name>A0A6H3NUD6_9LEPT</name>
<evidence type="ECO:0000256" key="1">
    <source>
        <dbReference type="SAM" id="Phobius"/>
    </source>
</evidence>